<proteinExistence type="inferred from homology"/>
<comment type="caution">
    <text evidence="8">The sequence shown here is derived from an EMBL/GenBank/DDBJ whole genome shotgun (WGS) entry which is preliminary data.</text>
</comment>
<dbReference type="AlphaFoldDB" id="A0A7J3SKB8"/>
<dbReference type="GO" id="GO:0051607">
    <property type="term" value="P:defense response to virus"/>
    <property type="evidence" value="ECO:0007669"/>
    <property type="project" value="UniProtKB-KW"/>
</dbReference>
<evidence type="ECO:0000256" key="1">
    <source>
        <dbReference type="ARBA" id="ARBA00005937"/>
    </source>
</evidence>
<dbReference type="NCBIfam" id="TIGR01877">
    <property type="entry name" value="cas_cas6"/>
    <property type="match status" value="1"/>
</dbReference>
<evidence type="ECO:0000313" key="8">
    <source>
        <dbReference type="EMBL" id="HGZ60026.1"/>
    </source>
</evidence>
<dbReference type="PANTHER" id="PTHR36984">
    <property type="entry name" value="CRISPR-ASSOCIATED ENDORIBONUCLEASE CAS6 1"/>
    <property type="match status" value="1"/>
</dbReference>
<evidence type="ECO:0000256" key="2">
    <source>
        <dbReference type="ARBA" id="ARBA00022884"/>
    </source>
</evidence>
<dbReference type="Gene3D" id="3.30.70.1890">
    <property type="match status" value="1"/>
</dbReference>
<dbReference type="Gene3D" id="3.30.70.1900">
    <property type="match status" value="1"/>
</dbReference>
<dbReference type="InterPro" id="IPR045747">
    <property type="entry name" value="CRISPR-assoc_prot_Cas6_N_sf"/>
</dbReference>
<comment type="similarity">
    <text evidence="1 4">Belongs to the CRISPR-associated protein Cas6/Cse3/CasE family.</text>
</comment>
<dbReference type="InterPro" id="IPR010156">
    <property type="entry name" value="CRISPR-assoc_prot_Cas6"/>
</dbReference>
<keyword evidence="3" id="KW-0051">Antiviral defense</keyword>
<dbReference type="CDD" id="cd21140">
    <property type="entry name" value="Cas6_I-like"/>
    <property type="match status" value="1"/>
</dbReference>
<dbReference type="PIRSF" id="PIRSF005054">
    <property type="entry name" value="PF1131"/>
    <property type="match status" value="1"/>
</dbReference>
<evidence type="ECO:0000259" key="7">
    <source>
        <dbReference type="Pfam" id="PF01881"/>
    </source>
</evidence>
<feature type="active site" description="Proton donor" evidence="6">
    <location>
        <position position="42"/>
    </location>
</feature>
<evidence type="ECO:0000256" key="5">
    <source>
        <dbReference type="PIRSR" id="PIRSR005054-1"/>
    </source>
</evidence>
<feature type="domain" description="CRISPR associated protein Cas6 C-terminal" evidence="7">
    <location>
        <begin position="119"/>
        <end position="240"/>
    </location>
</feature>
<dbReference type="Pfam" id="PF21350">
    <property type="entry name" value="Cas6_I-A"/>
    <property type="match status" value="1"/>
</dbReference>
<protein>
    <recommendedName>
        <fullName evidence="4">CRISPR-associated endoribonuclease</fullName>
    </recommendedName>
</protein>
<comment type="function">
    <text evidence="4">CRISPR (clustered regularly interspaced short palindromic repeat), is an adaptive immune system that provides protection against mobile genetic elements (viruses, transposable elements and conjugative plasmids). CRISPR clusters contain sequences complementary to antecedent mobile elements and target invading nucleic acids. CRISPR clusters are transcribed and processed into CRISPR RNA (crRNA).</text>
</comment>
<accession>A0A7J3SKB8</accession>
<gene>
    <name evidence="8" type="primary">cas6</name>
    <name evidence="8" type="ORF">ENW83_02315</name>
</gene>
<dbReference type="GO" id="GO:0016788">
    <property type="term" value="F:hydrolase activity, acting on ester bonds"/>
    <property type="evidence" value="ECO:0007669"/>
    <property type="project" value="InterPro"/>
</dbReference>
<evidence type="ECO:0000256" key="4">
    <source>
        <dbReference type="PIRNR" id="PIRNR005054"/>
    </source>
</evidence>
<dbReference type="EMBL" id="DTLS01000064">
    <property type="protein sequence ID" value="HGZ60026.1"/>
    <property type="molecule type" value="Genomic_DNA"/>
</dbReference>
<evidence type="ECO:0000256" key="3">
    <source>
        <dbReference type="ARBA" id="ARBA00023118"/>
    </source>
</evidence>
<name>A0A7J3SKB8_9CREN</name>
<sequence length="241" mass="27552">MRFVLKLRDFNGGVISLPQQYNHLVQAAIYNSISPALSNFLHEKGFLYGKRSFKLFTFSRLLGKYRRVGGRILFEDEVELLISSPIRRFVKDLANFMLKNAFLTIGGSKLSIVGAEFLKEPELSREVKIRTLSPVTVYSTLYTSDGKKKTYYYSPYERDFSRLVDGNAKKKLYILEKRNIKSCLETVPLKVREAVVMYKGTVVRGWHGIFLLKGPVTLIRCVYETGLGAKNSQGFGMFEVM</sequence>
<organism evidence="8">
    <name type="scientific">Fervidicoccus fontis</name>
    <dbReference type="NCBI Taxonomy" id="683846"/>
    <lineage>
        <taxon>Archaea</taxon>
        <taxon>Thermoproteota</taxon>
        <taxon>Thermoprotei</taxon>
        <taxon>Fervidicoccales</taxon>
        <taxon>Fervidicoccaceae</taxon>
        <taxon>Fervidicoccus</taxon>
    </lineage>
</organism>
<evidence type="ECO:0000256" key="6">
    <source>
        <dbReference type="PIRSR" id="PIRSR005054-50"/>
    </source>
</evidence>
<reference evidence="8" key="1">
    <citation type="journal article" date="2020" name="mSystems">
        <title>Genome- and Community-Level Interaction Insights into Carbon Utilization and Element Cycling Functions of Hydrothermarchaeota in Hydrothermal Sediment.</title>
        <authorList>
            <person name="Zhou Z."/>
            <person name="Liu Y."/>
            <person name="Xu W."/>
            <person name="Pan J."/>
            <person name="Luo Z.H."/>
            <person name="Li M."/>
        </authorList>
    </citation>
    <scope>NUCLEOTIDE SEQUENCE [LARGE SCALE GENOMIC DNA]</scope>
    <source>
        <strain evidence="8">SpSt-885</strain>
    </source>
</reference>
<dbReference type="InterPro" id="IPR049435">
    <property type="entry name" value="Cas_Cas6_C"/>
</dbReference>
<feature type="active site" description="Proton acceptor" evidence="6">
    <location>
        <position position="30"/>
    </location>
</feature>
<keyword evidence="2" id="KW-0694">RNA-binding</keyword>
<dbReference type="Pfam" id="PF01881">
    <property type="entry name" value="Cas_Cas6_C"/>
    <property type="match status" value="1"/>
</dbReference>
<feature type="site" description="Transition state stabilizer" evidence="5">
    <location>
        <position position="54"/>
    </location>
</feature>
<dbReference type="GO" id="GO:0003723">
    <property type="term" value="F:RNA binding"/>
    <property type="evidence" value="ECO:0007669"/>
    <property type="project" value="UniProtKB-KW"/>
</dbReference>
<dbReference type="PANTHER" id="PTHR36984:SF1">
    <property type="entry name" value="CRISPR-ASSOCIATED ENDORIBONUCLEASE CAS6 1"/>
    <property type="match status" value="1"/>
</dbReference>